<comment type="caution">
    <text evidence="1">The sequence shown here is derived from an EMBL/GenBank/DDBJ whole genome shotgun (WGS) entry which is preliminary data.</text>
</comment>
<dbReference type="EMBL" id="LDSL01000098">
    <property type="protein sequence ID" value="KTT18799.1"/>
    <property type="molecule type" value="Genomic_DNA"/>
</dbReference>
<protein>
    <recommendedName>
        <fullName evidence="3">Carboxypeptidase regulatory-like domain-containing protein</fullName>
    </recommendedName>
</protein>
<evidence type="ECO:0008006" key="3">
    <source>
        <dbReference type="Google" id="ProtNLM"/>
    </source>
</evidence>
<dbReference type="Proteomes" id="UP000072741">
    <property type="component" value="Unassembled WGS sequence"/>
</dbReference>
<sequence length="149" mass="15820">MLCGQAAAAPAALPDIRMAPEGTEYMCGGVGRDEQAFMEMVSPRWGATLEFAVSRGPRGQFDEPVAVRVVNKYNGEQVLDATAHGPYMLARLGPGTYDVQATLGTLTLTQTLNVALGAPGRMLFLWPSNFDIAAATHPPQALAQSQSAR</sequence>
<proteinExistence type="predicted"/>
<evidence type="ECO:0000313" key="1">
    <source>
        <dbReference type="EMBL" id="KTT18799.1"/>
    </source>
</evidence>
<dbReference type="AlphaFoldDB" id="A0A147GR85"/>
<accession>A0A147GR85</accession>
<gene>
    <name evidence="1" type="ORF">NS331_15565</name>
</gene>
<evidence type="ECO:0000313" key="2">
    <source>
        <dbReference type="Proteomes" id="UP000072741"/>
    </source>
</evidence>
<organism evidence="1 2">
    <name type="scientific">Pseudacidovorax intermedius</name>
    <dbReference type="NCBI Taxonomy" id="433924"/>
    <lineage>
        <taxon>Bacteria</taxon>
        <taxon>Pseudomonadati</taxon>
        <taxon>Pseudomonadota</taxon>
        <taxon>Betaproteobacteria</taxon>
        <taxon>Burkholderiales</taxon>
        <taxon>Comamonadaceae</taxon>
        <taxon>Pseudacidovorax</taxon>
    </lineage>
</organism>
<keyword evidence="2" id="KW-1185">Reference proteome</keyword>
<reference evidence="1 2" key="1">
    <citation type="journal article" date="2016" name="Front. Microbiol.">
        <title>Genomic Resource of Rice Seed Associated Bacteria.</title>
        <authorList>
            <person name="Midha S."/>
            <person name="Bansal K."/>
            <person name="Sharma S."/>
            <person name="Kumar N."/>
            <person name="Patil P.P."/>
            <person name="Chaudhry V."/>
            <person name="Patil P.B."/>
        </authorList>
    </citation>
    <scope>NUCLEOTIDE SEQUENCE [LARGE SCALE GENOMIC DNA]</scope>
    <source>
        <strain evidence="1 2">NS331</strain>
    </source>
</reference>
<name>A0A147GR85_9BURK</name>